<gene>
    <name evidence="1" type="ORF">PUN28_001870</name>
</gene>
<accession>A0AAW2GRN9</accession>
<dbReference type="Proteomes" id="UP001430953">
    <property type="component" value="Unassembled WGS sequence"/>
</dbReference>
<comment type="caution">
    <text evidence="1">The sequence shown here is derived from an EMBL/GenBank/DDBJ whole genome shotgun (WGS) entry which is preliminary data.</text>
</comment>
<evidence type="ECO:0000313" key="2">
    <source>
        <dbReference type="Proteomes" id="UP001430953"/>
    </source>
</evidence>
<dbReference type="EMBL" id="JADYXP020000002">
    <property type="protein sequence ID" value="KAL0129909.1"/>
    <property type="molecule type" value="Genomic_DNA"/>
</dbReference>
<evidence type="ECO:0000313" key="1">
    <source>
        <dbReference type="EMBL" id="KAL0129909.1"/>
    </source>
</evidence>
<protein>
    <submittedName>
        <fullName evidence="1">Uncharacterized protein</fullName>
    </submittedName>
</protein>
<dbReference type="AlphaFoldDB" id="A0AAW2GRN9"/>
<proteinExistence type="predicted"/>
<organism evidence="1 2">
    <name type="scientific">Cardiocondyla obscurior</name>
    <dbReference type="NCBI Taxonomy" id="286306"/>
    <lineage>
        <taxon>Eukaryota</taxon>
        <taxon>Metazoa</taxon>
        <taxon>Ecdysozoa</taxon>
        <taxon>Arthropoda</taxon>
        <taxon>Hexapoda</taxon>
        <taxon>Insecta</taxon>
        <taxon>Pterygota</taxon>
        <taxon>Neoptera</taxon>
        <taxon>Endopterygota</taxon>
        <taxon>Hymenoptera</taxon>
        <taxon>Apocrita</taxon>
        <taxon>Aculeata</taxon>
        <taxon>Formicoidea</taxon>
        <taxon>Formicidae</taxon>
        <taxon>Myrmicinae</taxon>
        <taxon>Cardiocondyla</taxon>
    </lineage>
</organism>
<keyword evidence="2" id="KW-1185">Reference proteome</keyword>
<sequence length="106" mass="11843">MSLCDEINGNNCTSCKSDSGTRISLCNCSSNTGCLDRGACNGLRPTGTAVTGACPGLCQCVEEEIWNNVPPKPNCRWYNNFTELRRRWSDHSRQQTYKCHSCSRSW</sequence>
<reference evidence="1 2" key="1">
    <citation type="submission" date="2023-03" db="EMBL/GenBank/DDBJ databases">
        <title>High recombination rates correlate with genetic variation in Cardiocondyla obscurior ants.</title>
        <authorList>
            <person name="Errbii M."/>
        </authorList>
    </citation>
    <scope>NUCLEOTIDE SEQUENCE [LARGE SCALE GENOMIC DNA]</scope>
    <source>
        <strain evidence="1">Alpha-2009</strain>
        <tissue evidence="1">Whole body</tissue>
    </source>
</reference>
<name>A0AAW2GRN9_9HYME</name>